<evidence type="ECO:0000313" key="5">
    <source>
        <dbReference type="EMBL" id="QNM12609.1"/>
    </source>
</evidence>
<dbReference type="SUPFAM" id="SSF51445">
    <property type="entry name" value="(Trans)glycosidases"/>
    <property type="match status" value="1"/>
</dbReference>
<gene>
    <name evidence="5" type="ORF">H9Q80_01225</name>
</gene>
<dbReference type="InterPro" id="IPR017853">
    <property type="entry name" value="GH"/>
</dbReference>
<dbReference type="EMBL" id="CP060636">
    <property type="protein sequence ID" value="QNM12609.1"/>
    <property type="molecule type" value="Genomic_DNA"/>
</dbReference>
<dbReference type="Proteomes" id="UP000515856">
    <property type="component" value="Chromosome"/>
</dbReference>
<proteinExistence type="inferred from homology"/>
<dbReference type="Gene3D" id="3.20.20.80">
    <property type="entry name" value="Glycosidases"/>
    <property type="match status" value="1"/>
</dbReference>
<dbReference type="GO" id="GO:0005829">
    <property type="term" value="C:cytosol"/>
    <property type="evidence" value="ECO:0007669"/>
    <property type="project" value="TreeGrafter"/>
</dbReference>
<evidence type="ECO:0000313" key="6">
    <source>
        <dbReference type="Proteomes" id="UP000515856"/>
    </source>
</evidence>
<keyword evidence="6" id="KW-1185">Reference proteome</keyword>
<evidence type="ECO:0000256" key="4">
    <source>
        <dbReference type="RuleBase" id="RU003690"/>
    </source>
</evidence>
<dbReference type="PROSITE" id="PS00653">
    <property type="entry name" value="GLYCOSYL_HYDROL_F1_2"/>
    <property type="match status" value="1"/>
</dbReference>
<dbReference type="RefSeq" id="WP_117454254.1">
    <property type="nucleotide sequence ID" value="NZ_CP060636.1"/>
</dbReference>
<dbReference type="GO" id="GO:0008422">
    <property type="term" value="F:beta-glucosidase activity"/>
    <property type="evidence" value="ECO:0007669"/>
    <property type="project" value="TreeGrafter"/>
</dbReference>
<organism evidence="5 6">
    <name type="scientific">[Eubacterium] hominis</name>
    <dbReference type="NCBI Taxonomy" id="2764325"/>
    <lineage>
        <taxon>Bacteria</taxon>
        <taxon>Bacillati</taxon>
        <taxon>Bacillota</taxon>
        <taxon>Erysipelotrichia</taxon>
        <taxon>Erysipelotrichales</taxon>
        <taxon>Erysipelotrichaceae</taxon>
        <taxon>Amedibacillus</taxon>
    </lineage>
</organism>
<keyword evidence="3" id="KW-0326">Glycosidase</keyword>
<evidence type="ECO:0000256" key="2">
    <source>
        <dbReference type="ARBA" id="ARBA00022801"/>
    </source>
</evidence>
<evidence type="ECO:0000256" key="1">
    <source>
        <dbReference type="ARBA" id="ARBA00010838"/>
    </source>
</evidence>
<dbReference type="InterPro" id="IPR001360">
    <property type="entry name" value="Glyco_hydro_1"/>
</dbReference>
<accession>A0A7G9GP77</accession>
<keyword evidence="2 5" id="KW-0378">Hydrolase</keyword>
<evidence type="ECO:0000256" key="3">
    <source>
        <dbReference type="ARBA" id="ARBA00023295"/>
    </source>
</evidence>
<dbReference type="AlphaFoldDB" id="A0A7G9GP77"/>
<name>A0A7G9GP77_9FIRM</name>
<sequence>MKEKGFPKDFLWGGATAANQLEGGWKEGGKGYSTADVVQYYTKEESKGKNMETVPRCEVEEILKGNRETRNYPKRRGIDFYHHYKEDIALLAEMGFKVFRMSINWARIYPNGDDETPNEEGLRFYDQVFDECLKYGIKPLITLSHYETPLHLAMEYNGWVNRKTVDFYLKYCETVFRRYKDKVKYWMTFNEINMMLNLPFTAGGVFIETCENEKQAKYQAIHHQFIASALATKLAHEIIEDVQVGCMLGITHTYPETNKPIDNLLSQKANRNNYFFVDVQSKGEYPTYILNEWEKENIHIEMLPNDLEILKNNTVDYISFSYYYTMSVSERALHGNGGANGLPDFGIPVVPNEHLKRTSWGFQIDPIGFRIIINELWDRYHKPIFIAENGMGEYDQLNEDGTIHDAYRIDYLREHIRQMKEAINDGANVFGYTSWGCIDIISAGTSEMSKRYGYIYVDQDDYGNGTLKRYKKDSFYWYKKVIASNGEDLGDND</sequence>
<dbReference type="PRINTS" id="PR00131">
    <property type="entry name" value="GLHYDRLASE1"/>
</dbReference>
<dbReference type="GO" id="GO:0016052">
    <property type="term" value="P:carbohydrate catabolic process"/>
    <property type="evidence" value="ECO:0007669"/>
    <property type="project" value="TreeGrafter"/>
</dbReference>
<protein>
    <submittedName>
        <fullName evidence="5">Glycoside hydrolase family 1 protein</fullName>
    </submittedName>
</protein>
<dbReference type="PANTHER" id="PTHR10353:SF122">
    <property type="entry name" value="6-PHOSPHO-BETA-GLUCOSIDASE ASCB-RELATED"/>
    <property type="match status" value="1"/>
</dbReference>
<comment type="similarity">
    <text evidence="1 4">Belongs to the glycosyl hydrolase 1 family.</text>
</comment>
<dbReference type="InterPro" id="IPR033132">
    <property type="entry name" value="GH_1_N_CS"/>
</dbReference>
<dbReference type="KEGG" id="ehn:H9Q80_01225"/>
<reference evidence="5 6" key="1">
    <citation type="submission" date="2020-08" db="EMBL/GenBank/DDBJ databases">
        <authorList>
            <person name="Liu C."/>
            <person name="Sun Q."/>
        </authorList>
    </citation>
    <scope>NUCLEOTIDE SEQUENCE [LARGE SCALE GENOMIC DNA]</scope>
    <source>
        <strain evidence="5 6">NSJ-61</strain>
    </source>
</reference>
<dbReference type="FunFam" id="3.20.20.80:FF:000004">
    <property type="entry name" value="Beta-glucosidase 6-phospho-beta-glucosidase"/>
    <property type="match status" value="1"/>
</dbReference>
<dbReference type="PANTHER" id="PTHR10353">
    <property type="entry name" value="GLYCOSYL HYDROLASE"/>
    <property type="match status" value="1"/>
</dbReference>
<dbReference type="Pfam" id="PF00232">
    <property type="entry name" value="Glyco_hydro_1"/>
    <property type="match status" value="1"/>
</dbReference>